<feature type="signal peptide" evidence="1">
    <location>
        <begin position="1"/>
        <end position="24"/>
    </location>
</feature>
<keyword evidence="1" id="KW-0732">Signal</keyword>
<protein>
    <submittedName>
        <fullName evidence="2">Uncharacterized protein</fullName>
    </submittedName>
</protein>
<name>A0A8D8ZX16_9HEMI</name>
<accession>A0A8D8ZX16</accession>
<sequence>MRNATKMVLLLSILLGTLVIPSNAIINVHKILHEMHEKNIALAKNMNQICPKPTNEALARHKRQVEPETGTGTLEQTGDLTGLKILNAQKILETLSHEMSNAISIGYNTATANVNLGSKEGPKVLPLGTTLEDLLKTYKIYRTTYTSYIEGWVHRVIHDLPTELKKNERNEIFRFSNRNPDTNPDQYDMIKYWAYDQTMDKDIEIFGRSVRDRLICMYEAFEDLFYQDVYKPNFVARKQAT</sequence>
<proteinExistence type="predicted"/>
<evidence type="ECO:0000256" key="1">
    <source>
        <dbReference type="SAM" id="SignalP"/>
    </source>
</evidence>
<reference evidence="2" key="1">
    <citation type="submission" date="2021-05" db="EMBL/GenBank/DDBJ databases">
        <authorList>
            <person name="Alioto T."/>
            <person name="Alioto T."/>
            <person name="Gomez Garrido J."/>
        </authorList>
    </citation>
    <scope>NUCLEOTIDE SEQUENCE</scope>
</reference>
<dbReference type="EMBL" id="HBUF01542399">
    <property type="protein sequence ID" value="CAG6755558.1"/>
    <property type="molecule type" value="Transcribed_RNA"/>
</dbReference>
<feature type="chain" id="PRO_5034993690" evidence="1">
    <location>
        <begin position="25"/>
        <end position="241"/>
    </location>
</feature>
<organism evidence="2">
    <name type="scientific">Cacopsylla melanoneura</name>
    <dbReference type="NCBI Taxonomy" id="428564"/>
    <lineage>
        <taxon>Eukaryota</taxon>
        <taxon>Metazoa</taxon>
        <taxon>Ecdysozoa</taxon>
        <taxon>Arthropoda</taxon>
        <taxon>Hexapoda</taxon>
        <taxon>Insecta</taxon>
        <taxon>Pterygota</taxon>
        <taxon>Neoptera</taxon>
        <taxon>Paraneoptera</taxon>
        <taxon>Hemiptera</taxon>
        <taxon>Sternorrhyncha</taxon>
        <taxon>Psylloidea</taxon>
        <taxon>Psyllidae</taxon>
        <taxon>Psyllinae</taxon>
        <taxon>Cacopsylla</taxon>
    </lineage>
</organism>
<evidence type="ECO:0000313" key="2">
    <source>
        <dbReference type="EMBL" id="CAG6755558.1"/>
    </source>
</evidence>
<dbReference type="AlphaFoldDB" id="A0A8D8ZX16"/>